<dbReference type="OMA" id="NHRAVND"/>
<feature type="region of interest" description="Disordered" evidence="1">
    <location>
        <begin position="92"/>
        <end position="143"/>
    </location>
</feature>
<evidence type="ECO:0000313" key="3">
    <source>
        <dbReference type="Proteomes" id="UP000654075"/>
    </source>
</evidence>
<dbReference type="InterPro" id="IPR036397">
    <property type="entry name" value="RNaseH_sf"/>
</dbReference>
<sequence length="1460" mass="160497">HMRPSFPSCNRASSYDSALLPTAARRCSQPLASSLGSSGLCTWQPTLRGFRVRETGGRETASSPSLSLFSLRLPLSLASGCGLRLLRRAVGQTEKQNRPQSRRSTGFSPEVAQRVQDVKRVKDTSARGKEPLEEDPDLDSFGTDPLSLACEDDEAAIWSSQEVKMKIGMLRTQVLMWNIEQLRDGANEGDKKELNRCAWDVVTHIISEYSLLATKVQLSLLPNTICSRLIPKTILGSGIMDSGTPGWQERLREEDDEDFLEEPLCWRTLTGGPPQIPAFALDLISWGKTVGKVLRSGGSGSSSGRGFATGVATEATSGKSTGHMRFTDASWDDGGLEALEDERFKLLLIWMVASEFCILSSMTEQFTKPLLPRILMPEALSAEMGRLRKDPKRTEEVFADCEVVIYKGKLPSWKQLVSTSNCVVLVVVDPRLPPDELSCSWCLDAKELDGRDVDEARRRNPTRPLAPVVVLTELQHAVRLNMAGLCKRTMQVVEDSLLEEDSDPGPDWLQSVESWAVNLGKTLLDDKTSDCPKPILKALEELQLRLAPIIRKAYSSRWAKIRKERIAQLEAAREAIVSKIMRQQAEVEQEQLAVEGIQAAIDSLDPELCKIRIEAKPGQALSQARRAALQKQMSEALQREEEPIYHFAIKSCADPTSEDLVVDLEAEVRSLRQTLEASRLRGSNSWLQAGQELRAALEVLEEVHAAVALVNEEPSTSASLSSSPAVGGPSGHSKRLAEALVRGEASVDRFERSVRAAGRTVGAAGALRLRRILADGKSELVDFTWNEAFREVLSKPPWADSLSRVDLVSALDLTALEGSAAKATARCRARLAGPLEAALDFGRSALALQEATRGPDLELLERALEMSRSLGLGGLEGAELRLHELRAGLLQLMSEMEAAAAALDRPYFESLALQASRSYGKLSVDDVERLGAELAEAIAQEESPLQALLLGEAPEEGLSGEEGLRAALTSTRLDNFNPWRQAAGDAYAALERARGIRAALAAASWDPSDLEASLAAGTAAASRLSRSLLQVGAVPTADVSIGSGAMAAQVLQDALDAGYIGLAGARADEALLSALSSAPWADARVTWQAIEPSDLRELEARAMEATDAGRIRMVKELEGAFEVGRCAMSLRAAVGQYDPHVLGQAIEEAGRLGFPGLDSALQRQKQLMRNSTSRSARSSQTRLQQQQVPQQQQLPQQQQQLQQQQQQQQPQLEQQQQQQQSSAEPQRRDWRPAPVFAKSFGTSVQRRWPGDQERCTNLIFLDLELTSGFYDFDQKPWILEAAIIVTDKELQEQERGHWVIGGFSHSDLENLGEFHKANFRDAQPGGAFPPLPGYGGGNGLFADVLSSTMTKEQAEEEMLELVRRHCPEGTCPLVGYSVQCDREVLKEEMPRFYRHLSHQIVDVSSFFTISRMWLSEEQQQWDRGPSGYNHRAVNDVEDAIQALGFLRHRLFPRPPLKDPT</sequence>
<dbReference type="InterPro" id="IPR012337">
    <property type="entry name" value="RNaseH-like_sf"/>
</dbReference>
<dbReference type="GO" id="GO:0003676">
    <property type="term" value="F:nucleic acid binding"/>
    <property type="evidence" value="ECO:0007669"/>
    <property type="project" value="InterPro"/>
</dbReference>
<evidence type="ECO:0000256" key="1">
    <source>
        <dbReference type="SAM" id="MobiDB-lite"/>
    </source>
</evidence>
<accession>A0A813HBM5</accession>
<dbReference type="OrthoDB" id="270189at2759"/>
<comment type="caution">
    <text evidence="2">The sequence shown here is derived from an EMBL/GenBank/DDBJ whole genome shotgun (WGS) entry which is preliminary data.</text>
</comment>
<dbReference type="SUPFAM" id="SSF53098">
    <property type="entry name" value="Ribonuclease H-like"/>
    <property type="match status" value="1"/>
</dbReference>
<feature type="compositionally biased region" description="Basic and acidic residues" evidence="1">
    <location>
        <begin position="116"/>
        <end position="131"/>
    </location>
</feature>
<gene>
    <name evidence="2" type="ORF">PGLA1383_LOCUS50629</name>
</gene>
<feature type="region of interest" description="Disordered" evidence="1">
    <location>
        <begin position="1165"/>
        <end position="1232"/>
    </location>
</feature>
<name>A0A813HBM5_POLGL</name>
<feature type="compositionally biased region" description="Polar residues" evidence="1">
    <location>
        <begin position="98"/>
        <end position="107"/>
    </location>
</feature>
<feature type="compositionally biased region" description="Low complexity" evidence="1">
    <location>
        <begin position="1169"/>
        <end position="1220"/>
    </location>
</feature>
<evidence type="ECO:0000313" key="2">
    <source>
        <dbReference type="EMBL" id="CAE8635023.1"/>
    </source>
</evidence>
<reference evidence="2" key="1">
    <citation type="submission" date="2021-02" db="EMBL/GenBank/DDBJ databases">
        <authorList>
            <person name="Dougan E. K."/>
            <person name="Rhodes N."/>
            <person name="Thang M."/>
            <person name="Chan C."/>
        </authorList>
    </citation>
    <scope>NUCLEOTIDE SEQUENCE</scope>
</reference>
<evidence type="ECO:0008006" key="4">
    <source>
        <dbReference type="Google" id="ProtNLM"/>
    </source>
</evidence>
<proteinExistence type="predicted"/>
<keyword evidence="3" id="KW-1185">Reference proteome</keyword>
<dbReference type="Gene3D" id="3.30.420.10">
    <property type="entry name" value="Ribonuclease H-like superfamily/Ribonuclease H"/>
    <property type="match status" value="1"/>
</dbReference>
<dbReference type="EMBL" id="CAJNNV010031214">
    <property type="protein sequence ID" value="CAE8635023.1"/>
    <property type="molecule type" value="Genomic_DNA"/>
</dbReference>
<protein>
    <recommendedName>
        <fullName evidence="4">Exonuclease domain-containing protein</fullName>
    </recommendedName>
</protein>
<organism evidence="2 3">
    <name type="scientific">Polarella glacialis</name>
    <name type="common">Dinoflagellate</name>
    <dbReference type="NCBI Taxonomy" id="89957"/>
    <lineage>
        <taxon>Eukaryota</taxon>
        <taxon>Sar</taxon>
        <taxon>Alveolata</taxon>
        <taxon>Dinophyceae</taxon>
        <taxon>Suessiales</taxon>
        <taxon>Suessiaceae</taxon>
        <taxon>Polarella</taxon>
    </lineage>
</organism>
<dbReference type="Proteomes" id="UP000654075">
    <property type="component" value="Unassembled WGS sequence"/>
</dbReference>
<feature type="non-terminal residue" evidence="2">
    <location>
        <position position="1"/>
    </location>
</feature>